<name>A0ACC1A0N1_9ROSI</name>
<organism evidence="1 2">
    <name type="scientific">Pistacia atlantica</name>
    <dbReference type="NCBI Taxonomy" id="434234"/>
    <lineage>
        <taxon>Eukaryota</taxon>
        <taxon>Viridiplantae</taxon>
        <taxon>Streptophyta</taxon>
        <taxon>Embryophyta</taxon>
        <taxon>Tracheophyta</taxon>
        <taxon>Spermatophyta</taxon>
        <taxon>Magnoliopsida</taxon>
        <taxon>eudicotyledons</taxon>
        <taxon>Gunneridae</taxon>
        <taxon>Pentapetalae</taxon>
        <taxon>rosids</taxon>
        <taxon>malvids</taxon>
        <taxon>Sapindales</taxon>
        <taxon>Anacardiaceae</taxon>
        <taxon>Pistacia</taxon>
    </lineage>
</organism>
<keyword evidence="2" id="KW-1185">Reference proteome</keyword>
<proteinExistence type="predicted"/>
<gene>
    <name evidence="1" type="ORF">Patl1_11296</name>
</gene>
<protein>
    <submittedName>
        <fullName evidence="1">Uncharacterized protein</fullName>
    </submittedName>
</protein>
<evidence type="ECO:0000313" key="1">
    <source>
        <dbReference type="EMBL" id="KAJ0080874.1"/>
    </source>
</evidence>
<dbReference type="EMBL" id="CM047908">
    <property type="protein sequence ID" value="KAJ0080874.1"/>
    <property type="molecule type" value="Genomic_DNA"/>
</dbReference>
<sequence length="88" mass="10013">MDLFLLPLVGCDSILGAHWLRTLGTILWDFHNLQMEFELQGRQCVLHENNLISFLCCNSLPPPFLGGQLFQIYLHHVDLPEATLPSPI</sequence>
<comment type="caution">
    <text evidence="1">The sequence shown here is derived from an EMBL/GenBank/DDBJ whole genome shotgun (WGS) entry which is preliminary data.</text>
</comment>
<reference evidence="2" key="1">
    <citation type="journal article" date="2023" name="G3 (Bethesda)">
        <title>Genome assembly and association tests identify interacting loci associated with vigor, precocity, and sex in interspecific pistachio rootstocks.</title>
        <authorList>
            <person name="Palmer W."/>
            <person name="Jacygrad E."/>
            <person name="Sagayaradj S."/>
            <person name="Cavanaugh K."/>
            <person name="Han R."/>
            <person name="Bertier L."/>
            <person name="Beede B."/>
            <person name="Kafkas S."/>
            <person name="Golino D."/>
            <person name="Preece J."/>
            <person name="Michelmore R."/>
        </authorList>
    </citation>
    <scope>NUCLEOTIDE SEQUENCE [LARGE SCALE GENOMIC DNA]</scope>
</reference>
<accession>A0ACC1A0N1</accession>
<dbReference type="Proteomes" id="UP001164250">
    <property type="component" value="Chromosome 12"/>
</dbReference>
<evidence type="ECO:0000313" key="2">
    <source>
        <dbReference type="Proteomes" id="UP001164250"/>
    </source>
</evidence>